<accession>A0A0C1FFW5</accession>
<dbReference type="RefSeq" id="WP_039348020.1">
    <property type="nucleotide sequence ID" value="NZ_FOLA01000001.1"/>
</dbReference>
<sequence length="64" mass="7256">MKLTTENAAPKESNSFYTGVKSLIDRKIGGINILSNHQILQEKEKLNNMRNGKVLISPPERFDK</sequence>
<dbReference type="Proteomes" id="UP000031473">
    <property type="component" value="Unassembled WGS sequence"/>
</dbReference>
<dbReference type="EMBL" id="JSYL01000001">
    <property type="protein sequence ID" value="KIA90693.1"/>
    <property type="molecule type" value="Genomic_DNA"/>
</dbReference>
<comment type="caution">
    <text evidence="1">The sequence shown here is derived from an EMBL/GenBank/DDBJ whole genome shotgun (WGS) entry which is preliminary data.</text>
</comment>
<gene>
    <name evidence="1" type="ORF">OA86_02125</name>
</gene>
<protein>
    <submittedName>
        <fullName evidence="1">Uncharacterized protein</fullName>
    </submittedName>
</protein>
<evidence type="ECO:0000313" key="1">
    <source>
        <dbReference type="EMBL" id="KIA90693.1"/>
    </source>
</evidence>
<reference evidence="1 2" key="1">
    <citation type="submission" date="2014-10" db="EMBL/GenBank/DDBJ databases">
        <title>Kaistella jeonii genome.</title>
        <authorList>
            <person name="Clayton J.T."/>
            <person name="Newman J.D."/>
        </authorList>
    </citation>
    <scope>NUCLEOTIDE SEQUENCE [LARGE SCALE GENOMIC DNA]</scope>
    <source>
        <strain evidence="1 2">DSM 17048</strain>
    </source>
</reference>
<proteinExistence type="predicted"/>
<evidence type="ECO:0000313" key="2">
    <source>
        <dbReference type="Proteomes" id="UP000031473"/>
    </source>
</evidence>
<keyword evidence="2" id="KW-1185">Reference proteome</keyword>
<organism evidence="1 2">
    <name type="scientific">Kaistella jeonii</name>
    <dbReference type="NCBI Taxonomy" id="266749"/>
    <lineage>
        <taxon>Bacteria</taxon>
        <taxon>Pseudomonadati</taxon>
        <taxon>Bacteroidota</taxon>
        <taxon>Flavobacteriia</taxon>
        <taxon>Flavobacteriales</taxon>
        <taxon>Weeksellaceae</taxon>
        <taxon>Chryseobacterium group</taxon>
        <taxon>Kaistella</taxon>
    </lineage>
</organism>
<dbReference type="STRING" id="266749.SAMN05421876_10194"/>
<dbReference type="AlphaFoldDB" id="A0A0C1FFW5"/>
<name>A0A0C1FFW5_9FLAO</name>
<dbReference type="OrthoDB" id="9944093at2"/>